<evidence type="ECO:0000313" key="4">
    <source>
        <dbReference type="Proteomes" id="UP000248840"/>
    </source>
</evidence>
<organism evidence="3 4">
    <name type="scientific">Flavobacterium aciduliphilum</name>
    <dbReference type="NCBI Taxonomy" id="1101402"/>
    <lineage>
        <taxon>Bacteria</taxon>
        <taxon>Pseudomonadati</taxon>
        <taxon>Bacteroidota</taxon>
        <taxon>Flavobacteriia</taxon>
        <taxon>Flavobacteriales</taxon>
        <taxon>Flavobacteriaceae</taxon>
        <taxon>Flavobacterium</taxon>
    </lineage>
</organism>
<evidence type="ECO:0000256" key="1">
    <source>
        <dbReference type="SAM" id="Coils"/>
    </source>
</evidence>
<dbReference type="OrthoDB" id="1099323at2"/>
<keyword evidence="4" id="KW-1185">Reference proteome</keyword>
<comment type="caution">
    <text evidence="3">The sequence shown here is derived from an EMBL/GenBank/DDBJ whole genome shotgun (WGS) entry which is preliminary data.</text>
</comment>
<dbReference type="RefSeq" id="WP_112112542.1">
    <property type="nucleotide sequence ID" value="NZ_QLSZ01000003.1"/>
</dbReference>
<feature type="domain" description="GYF" evidence="2">
    <location>
        <begin position="790"/>
        <end position="839"/>
    </location>
</feature>
<feature type="coiled-coil region" evidence="1">
    <location>
        <begin position="734"/>
        <end position="761"/>
    </location>
</feature>
<evidence type="ECO:0000313" key="3">
    <source>
        <dbReference type="EMBL" id="RAR73738.1"/>
    </source>
</evidence>
<proteinExistence type="predicted"/>
<protein>
    <submittedName>
        <fullName evidence="3">Double zinc ribbon protein</fullName>
    </submittedName>
</protein>
<keyword evidence="1" id="KW-0175">Coiled coil</keyword>
<gene>
    <name evidence="3" type="ORF">CLV55_10357</name>
</gene>
<dbReference type="InterPro" id="IPR025640">
    <property type="entry name" value="GYF_2"/>
</dbReference>
<evidence type="ECO:0000259" key="2">
    <source>
        <dbReference type="Pfam" id="PF14237"/>
    </source>
</evidence>
<feature type="coiled-coil region" evidence="1">
    <location>
        <begin position="526"/>
        <end position="602"/>
    </location>
</feature>
<dbReference type="Pfam" id="PF14237">
    <property type="entry name" value="GYF_2"/>
    <property type="match status" value="1"/>
</dbReference>
<dbReference type="AlphaFoldDB" id="A0A328YI18"/>
<reference evidence="3 4" key="1">
    <citation type="submission" date="2018-06" db="EMBL/GenBank/DDBJ databases">
        <title>Genomic Encyclopedia of Archaeal and Bacterial Type Strains, Phase II (KMG-II): from individual species to whole genera.</title>
        <authorList>
            <person name="Goeker M."/>
        </authorList>
    </citation>
    <scope>NUCLEOTIDE SEQUENCE [LARGE SCALE GENOMIC DNA]</scope>
    <source>
        <strain evidence="3 4">DSM 25663</strain>
    </source>
</reference>
<name>A0A328YI18_9FLAO</name>
<accession>A0A328YI18</accession>
<dbReference type="EMBL" id="QLSZ01000003">
    <property type="protein sequence ID" value="RAR73738.1"/>
    <property type="molecule type" value="Genomic_DNA"/>
</dbReference>
<sequence length="877" mass="100932">MNCPSCKSIYSATDVFCGECGFNLQSSVKKNISTLSCTKCNNPIKESDLFCGECGTSNQVISNNINNQKNKENVENSSMSVIKDRIFWNIQDGEIAHRFDEKDLIQYESAKGIIINEGSTAYIKANGEVVGELSGGTYDFVEPEQLQQILETREGGIAGGLRNGFRFISNLVMGTRVKDKIDSNNASNANQQTTLSSVIENMKKNQVFAVTLKLDKSFQIPFGRNEDSDGNKMESLIIKTKLLDMEFVVDAYFKIDDFKKFAQHYLGGNTSVTKKMIHNELFSLIKAAIQDVMQDVEVTENRLSAELIQKISNKINATAEDLFYGLKLEKIISISSSNEDLERFRALSRELYLSERELENLIHLNEFNNRLSLQQNAQRLLEARNDFEFHKELQAINNNRSLHDERTELDFDKESQSIFQERLLSEDDLEKFYMVLSREKRIREATNENEIQTALIEIEKTGLLRDEDLENLKRSIRERNEDHDIVRFHAIDIIQLNQTLEIDRKNLEWEYEIGDKRIELELDRKRKALQAEIGFTELEIEQWKKEDDYKDSRFYTDLQKSKAGLLQDIEIDKTRAKNQLEIERERLAIEQEDERLRFERAQQVFKRDQEHVLKTKEQELLHIQELEEKRLKEVAIKYQGAKDLTAEQLMAIAANEKLDPIAAQKFAESFSAKHNNELQKEHMEQFNKLNEQRIEDIRQSNAQKDAMAENDKDRLERMFGKLADTTSSMTGHLVGSKDQQKEEYKERLVRQEDRMDNTQDKALDYTTRNNSYGVVNQSANTNIPPPPNDYFVNIPGQQAIPRQIDVLKNMIRSGEIVAATSIFSPLSNSWIPASTIPELTILFSDQTAQTSKLASCKNCGSDLIENTKFCKNCGSES</sequence>
<dbReference type="Proteomes" id="UP000248840">
    <property type="component" value="Unassembled WGS sequence"/>
</dbReference>